<dbReference type="NCBIfam" id="TIGR02663">
    <property type="entry name" value="nifX"/>
    <property type="match status" value="1"/>
</dbReference>
<organism evidence="2 3">
    <name type="scientific">Kyrpidia spormannii</name>
    <dbReference type="NCBI Taxonomy" id="2055160"/>
    <lineage>
        <taxon>Bacteria</taxon>
        <taxon>Bacillati</taxon>
        <taxon>Bacillota</taxon>
        <taxon>Bacilli</taxon>
        <taxon>Bacillales</taxon>
        <taxon>Alicyclobacillaceae</taxon>
        <taxon>Kyrpidia</taxon>
    </lineage>
</organism>
<dbReference type="AlphaFoldDB" id="A0A6F9E710"/>
<evidence type="ECO:0000313" key="3">
    <source>
        <dbReference type="Proteomes" id="UP000502196"/>
    </source>
</evidence>
<dbReference type="Proteomes" id="UP000502196">
    <property type="component" value="Chromosome"/>
</dbReference>
<dbReference type="PANTHER" id="PTHR33937">
    <property type="entry name" value="IRON-MOLYBDENUM PROTEIN-RELATED-RELATED"/>
    <property type="match status" value="1"/>
</dbReference>
<gene>
    <name evidence="2" type="primary">nifX</name>
    <name evidence="2" type="ORF">COOX1_1750</name>
</gene>
<protein>
    <submittedName>
        <fullName evidence="2">Protein NifX</fullName>
    </submittedName>
</protein>
<dbReference type="PANTHER" id="PTHR33937:SF1">
    <property type="entry name" value="IRON-MOLIBDENUM COFACTOR PROCESSING PROTEIN"/>
    <property type="match status" value="1"/>
</dbReference>
<dbReference type="InterPro" id="IPR051840">
    <property type="entry name" value="NifX/NifY_domain"/>
</dbReference>
<dbReference type="GO" id="GO:0051540">
    <property type="term" value="F:metal cluster binding"/>
    <property type="evidence" value="ECO:0007669"/>
    <property type="project" value="InterPro"/>
</dbReference>
<dbReference type="InterPro" id="IPR003731">
    <property type="entry name" value="Di-Nase_FeMo-co_biosynth"/>
</dbReference>
<dbReference type="InterPro" id="IPR013480">
    <property type="entry name" value="NifX"/>
</dbReference>
<proteinExistence type="predicted"/>
<dbReference type="Pfam" id="PF02579">
    <property type="entry name" value="Nitro_FeMo-Co"/>
    <property type="match status" value="1"/>
</dbReference>
<dbReference type="SUPFAM" id="SSF53146">
    <property type="entry name" value="Nitrogenase accessory factor-like"/>
    <property type="match status" value="1"/>
</dbReference>
<dbReference type="Gene3D" id="3.30.420.130">
    <property type="entry name" value="Dinitrogenase iron-molybdenum cofactor biosynthesis domain"/>
    <property type="match status" value="1"/>
</dbReference>
<dbReference type="GO" id="GO:0009399">
    <property type="term" value="P:nitrogen fixation"/>
    <property type="evidence" value="ECO:0007669"/>
    <property type="project" value="InterPro"/>
</dbReference>
<evidence type="ECO:0000313" key="2">
    <source>
        <dbReference type="EMBL" id="CAB3393118.1"/>
    </source>
</evidence>
<reference evidence="2 3" key="1">
    <citation type="submission" date="2020-04" db="EMBL/GenBank/DDBJ databases">
        <authorList>
            <person name="Hogendoorn C."/>
        </authorList>
    </citation>
    <scope>NUCLEOTIDE SEQUENCE [LARGE SCALE GENOMIC DNA]</scope>
    <source>
        <strain evidence="2">COOX1</strain>
    </source>
</reference>
<dbReference type="EMBL" id="LR792683">
    <property type="protein sequence ID" value="CAB3393118.1"/>
    <property type="molecule type" value="Genomic_DNA"/>
</dbReference>
<name>A0A6F9E710_9BACL</name>
<accession>A0A6F9E710</accession>
<dbReference type="InterPro" id="IPR036105">
    <property type="entry name" value="DiNase_FeMo-co_biosyn_sf"/>
</dbReference>
<sequence length="143" mass="15521">MPGSEGITGLLGVMDVKVAFATEDGVTVNCHFGHAQSFDIYEIGTEGSRFLERRMIEDGEEEVQRIDGRIEAIRDCAILYVNAIGAAAAARVTRARIHPVKVREGEPLVSILADMHRVLTHNPPPWLRKILMSEAGAANSSGP</sequence>
<feature type="domain" description="Dinitrogenase iron-molybdenum cofactor biosynthesis" evidence="1">
    <location>
        <begin position="25"/>
        <end position="112"/>
    </location>
</feature>
<evidence type="ECO:0000259" key="1">
    <source>
        <dbReference type="Pfam" id="PF02579"/>
    </source>
</evidence>